<evidence type="ECO:0000259" key="10">
    <source>
        <dbReference type="PROSITE" id="PS50850"/>
    </source>
</evidence>
<feature type="transmembrane region" description="Helical" evidence="9">
    <location>
        <begin position="378"/>
        <end position="401"/>
    </location>
</feature>
<keyword evidence="4 9" id="KW-0812">Transmembrane</keyword>
<evidence type="ECO:0000313" key="12">
    <source>
        <dbReference type="Proteomes" id="UP000192251"/>
    </source>
</evidence>
<accession>A0ABC8BPV0</accession>
<evidence type="ECO:0000256" key="8">
    <source>
        <dbReference type="SAM" id="MobiDB-lite"/>
    </source>
</evidence>
<dbReference type="InterPro" id="IPR036259">
    <property type="entry name" value="MFS_trans_sf"/>
</dbReference>
<evidence type="ECO:0000256" key="5">
    <source>
        <dbReference type="ARBA" id="ARBA00022989"/>
    </source>
</evidence>
<dbReference type="GO" id="GO:0005886">
    <property type="term" value="C:plasma membrane"/>
    <property type="evidence" value="ECO:0007669"/>
    <property type="project" value="UniProtKB-SubCell"/>
</dbReference>
<gene>
    <name evidence="11" type="ORF">B7C62_06185</name>
</gene>
<dbReference type="KEGG" id="kab:B7C62_06185"/>
<keyword evidence="5 9" id="KW-1133">Transmembrane helix</keyword>
<comment type="subcellular location">
    <subcellularLocation>
        <location evidence="1">Cell membrane</location>
        <topology evidence="1">Multi-pass membrane protein</topology>
    </subcellularLocation>
</comment>
<dbReference type="CDD" id="cd17321">
    <property type="entry name" value="MFS_MMR_MDR_like"/>
    <property type="match status" value="1"/>
</dbReference>
<dbReference type="PANTHER" id="PTHR42718">
    <property type="entry name" value="MAJOR FACILITATOR SUPERFAMILY MULTIDRUG TRANSPORTER MFSC"/>
    <property type="match status" value="1"/>
</dbReference>
<dbReference type="InterPro" id="IPR011701">
    <property type="entry name" value="MFS"/>
</dbReference>
<feature type="transmembrane region" description="Helical" evidence="9">
    <location>
        <begin position="129"/>
        <end position="146"/>
    </location>
</feature>
<protein>
    <submittedName>
        <fullName evidence="11">MFS transporter</fullName>
    </submittedName>
</protein>
<evidence type="ECO:0000256" key="9">
    <source>
        <dbReference type="SAM" id="Phobius"/>
    </source>
</evidence>
<feature type="region of interest" description="Disordered" evidence="8">
    <location>
        <begin position="484"/>
        <end position="550"/>
    </location>
</feature>
<dbReference type="Gene3D" id="1.20.1250.20">
    <property type="entry name" value="MFS general substrate transporter like domains"/>
    <property type="match status" value="1"/>
</dbReference>
<feature type="transmembrane region" description="Helical" evidence="9">
    <location>
        <begin position="96"/>
        <end position="123"/>
    </location>
</feature>
<keyword evidence="7" id="KW-0046">Antibiotic resistance</keyword>
<evidence type="ECO:0000256" key="4">
    <source>
        <dbReference type="ARBA" id="ARBA00022692"/>
    </source>
</evidence>
<evidence type="ECO:0000256" key="3">
    <source>
        <dbReference type="ARBA" id="ARBA00022475"/>
    </source>
</evidence>
<evidence type="ECO:0000256" key="6">
    <source>
        <dbReference type="ARBA" id="ARBA00023136"/>
    </source>
</evidence>
<keyword evidence="2" id="KW-0813">Transport</keyword>
<feature type="transmembrane region" description="Helical" evidence="9">
    <location>
        <begin position="247"/>
        <end position="265"/>
    </location>
</feature>
<evidence type="ECO:0000256" key="7">
    <source>
        <dbReference type="ARBA" id="ARBA00023251"/>
    </source>
</evidence>
<feature type="transmembrane region" description="Helical" evidence="9">
    <location>
        <begin position="158"/>
        <end position="177"/>
    </location>
</feature>
<keyword evidence="3" id="KW-1003">Cell membrane</keyword>
<feature type="compositionally biased region" description="Low complexity" evidence="8">
    <location>
        <begin position="484"/>
        <end position="506"/>
    </location>
</feature>
<dbReference type="Gene3D" id="1.20.1720.10">
    <property type="entry name" value="Multidrug resistance protein D"/>
    <property type="match status" value="1"/>
</dbReference>
<keyword evidence="6 9" id="KW-0472">Membrane</keyword>
<evidence type="ECO:0000256" key="2">
    <source>
        <dbReference type="ARBA" id="ARBA00022448"/>
    </source>
</evidence>
<reference evidence="11 12" key="1">
    <citation type="submission" date="2017-04" db="EMBL/GenBank/DDBJ databases">
        <title>The complete genome sequence of Streptomyces albolongus YIM 101047, the producer of novel bafilomycins and novel odoriferous sesquiterpenoids.</title>
        <authorList>
            <person name="Yin M."/>
            <person name="Jiang Y."/>
        </authorList>
    </citation>
    <scope>NUCLEOTIDE SEQUENCE [LARGE SCALE GENOMIC DNA]</scope>
    <source>
        <strain evidence="11 12">YIM 101047</strain>
    </source>
</reference>
<feature type="transmembrane region" description="Helical" evidence="9">
    <location>
        <begin position="422"/>
        <end position="444"/>
    </location>
</feature>
<dbReference type="InterPro" id="IPR020846">
    <property type="entry name" value="MFS_dom"/>
</dbReference>
<feature type="transmembrane region" description="Helical" evidence="9">
    <location>
        <begin position="64"/>
        <end position="84"/>
    </location>
</feature>
<dbReference type="Pfam" id="PF07690">
    <property type="entry name" value="MFS_1"/>
    <property type="match status" value="1"/>
</dbReference>
<dbReference type="SUPFAM" id="SSF103473">
    <property type="entry name" value="MFS general substrate transporter"/>
    <property type="match status" value="1"/>
</dbReference>
<sequence>MWTAASPRLCVMNLGRTKDGPAAAPRPGAALAALAAAQFTVMLATSIVNVALPQIRLGAGLSDGGMTWVVNAYSLAFGALLLAGGRAGDLLGRRRVLVAGLVLFAGASAAAGLTASPGVLIAARTVQGLGAAAIAPAALALTIGLFPPGPGRARALGVWGAVSGAGGAAGVLLGGILTQAWGWPWIFHAVAIGTVLVLVAVVALVPRGGGRVPGRFDLPGTVTVTLALTGLVWALTRAREAGWTDPGVVGGLLGSLVLFAAFAVIERRRPDALVPPRLFATGRVAPGNLLMALLGSVWIALFFFLPLSMQQVLGMSALATGVGQLPLAAANMLGALAAPRLARRTGATATLTAGLLLEGAGLLWLSRIDSGGSYAADVLGPTVLIGLGLGLAFVQLTALAVDGVPGRDAGLAGGLVNTTRQIGGVIGLACLATLAGSVTAGVSVHTPGPEALTAGYRAAFAVSAGVLAATALLAPLLTCRSRRTGTADGTADTGTPPHAPSATAPHRTSRDRNRASAARPFPSPPSPPTDRDTACTPSTPPLPSSSAWPR</sequence>
<dbReference type="PANTHER" id="PTHR42718:SF46">
    <property type="entry name" value="BLR6921 PROTEIN"/>
    <property type="match status" value="1"/>
</dbReference>
<dbReference type="AlphaFoldDB" id="A0ABC8BPV0"/>
<feature type="transmembrane region" description="Helical" evidence="9">
    <location>
        <begin position="216"/>
        <end position="235"/>
    </location>
</feature>
<dbReference type="EMBL" id="CP020563">
    <property type="protein sequence ID" value="ARF71893.1"/>
    <property type="molecule type" value="Genomic_DNA"/>
</dbReference>
<feature type="transmembrane region" description="Helical" evidence="9">
    <location>
        <begin position="183"/>
        <end position="204"/>
    </location>
</feature>
<keyword evidence="12" id="KW-1185">Reference proteome</keyword>
<feature type="transmembrane region" description="Helical" evidence="9">
    <location>
        <begin position="456"/>
        <end position="477"/>
    </location>
</feature>
<proteinExistence type="predicted"/>
<feature type="transmembrane region" description="Helical" evidence="9">
    <location>
        <begin position="346"/>
        <end position="366"/>
    </location>
</feature>
<evidence type="ECO:0000256" key="1">
    <source>
        <dbReference type="ARBA" id="ARBA00004651"/>
    </source>
</evidence>
<feature type="transmembrane region" description="Helical" evidence="9">
    <location>
        <begin position="313"/>
        <end position="334"/>
    </location>
</feature>
<evidence type="ECO:0000313" key="11">
    <source>
        <dbReference type="EMBL" id="ARF71893.1"/>
    </source>
</evidence>
<feature type="domain" description="Major facilitator superfamily (MFS) profile" evidence="10">
    <location>
        <begin position="30"/>
        <end position="482"/>
    </location>
</feature>
<feature type="transmembrane region" description="Helical" evidence="9">
    <location>
        <begin position="286"/>
        <end position="307"/>
    </location>
</feature>
<dbReference type="PROSITE" id="PS50850">
    <property type="entry name" value="MFS"/>
    <property type="match status" value="1"/>
</dbReference>
<name>A0ABC8BPV0_9ACTN</name>
<feature type="transmembrane region" description="Helical" evidence="9">
    <location>
        <begin position="28"/>
        <end position="52"/>
    </location>
</feature>
<dbReference type="GO" id="GO:0046677">
    <property type="term" value="P:response to antibiotic"/>
    <property type="evidence" value="ECO:0007669"/>
    <property type="project" value="UniProtKB-KW"/>
</dbReference>
<dbReference type="Proteomes" id="UP000192251">
    <property type="component" value="Chromosome"/>
</dbReference>
<organism evidence="11 12">
    <name type="scientific">Kitasatospora albolonga</name>
    <dbReference type="NCBI Taxonomy" id="68173"/>
    <lineage>
        <taxon>Bacteria</taxon>
        <taxon>Bacillati</taxon>
        <taxon>Actinomycetota</taxon>
        <taxon>Actinomycetes</taxon>
        <taxon>Kitasatosporales</taxon>
        <taxon>Streptomycetaceae</taxon>
        <taxon>Kitasatospora</taxon>
    </lineage>
</organism>